<evidence type="ECO:0000256" key="4">
    <source>
        <dbReference type="ARBA" id="ARBA00022777"/>
    </source>
</evidence>
<dbReference type="Gene3D" id="1.10.510.10">
    <property type="entry name" value="Transferase(Phosphotransferase) domain 1"/>
    <property type="match status" value="1"/>
</dbReference>
<accession>A0A2U3E235</accession>
<dbReference type="PANTHER" id="PTHR24345:SF0">
    <property type="entry name" value="CELL CYCLE SERINE_THREONINE-PROTEIN KINASE CDC5_MSD2"/>
    <property type="match status" value="1"/>
</dbReference>
<feature type="domain" description="Protein kinase" evidence="7">
    <location>
        <begin position="656"/>
        <end position="916"/>
    </location>
</feature>
<dbReference type="InterPro" id="IPR000719">
    <property type="entry name" value="Prot_kinase_dom"/>
</dbReference>
<keyword evidence="3" id="KW-0547">Nucleotide-binding</keyword>
<sequence length="1253" mass="137779">MSRHDAVVQVSQSPPISSSAHVALLTEEQSTDVKESTGLPAVTAGYRALLERRHHLRLNQFVCRRRRRRHPQAPGDERAMFTAVDANANMKLDARCRGREVTVPHRGGDCNHGHTLSTTPSLLRVRAGLAGGTPNIRHAVAQDLGLPGVARPRERPSERAVSHPRARPRASPGSGATLLARSSPSWGPFGRMAGPDNAGGGTARRRTGDLALLASPVSLSRSGVGVPVGSQTRLPLAASAVLCAQCCPAALVPERADTQAVLITSVDLAPHCWVTLAARHFVACGDATQLGSQPVACHRTVPVARPRLEAVGTPPPSRPPGSRFFPRSIPSHPLLITAIPFLNLPYRLPHTSLLFLLPALYYLPSPYRHPLPLLPTPFSYVRIRLPSPLRQGLLSSRACCSLSSSPPPAVDRSESYSVLTSAVATLTTTIPPTLASFKAPTHSPTYSVPVESHREKEGSFIAAITVSPFDPFATSPAFRSSLQSHAQASKQQLLVYSDRPRRRSALVESSLTQGEPSSAPSASRVRRAASAFAPLWIPATPLPPTLHQNALFDPNGSVPSRSSTPPPDVLLSLSVNNQQRSPCHHNDFLLVYSPFEPSGSQRFPATTFRYHCNFLFLYDYLLFSIFTYEFLFFHPLFVMECLREKFVGGVLLDGRFQTISPLNHGSFGMVFMAQDLLTNQPVAIKCLTKKSAPGEAGLDFAVDDKSEEYALHSSLGSHPNIVNLIHSFETEAHVYLVMEFCSQGDLYEAIRNGHGPLQTEHVRQFMLELVDAVDYIHSKGVYHRDIKPENIFLTQDGAMKLGDFGLATTDKWSYEMTVGSDRYMAPEQFDSAGAGYSPAAADIWAIGICLLNILFSRNPFTTPTEADPLFLDFSRDKQSLFDVFPDMSQDTYEVIVQCMNLDPKRRSLVGARDALVRVVSFTTEDESLDDFCGAEKATVASANREPLRTPSIQSPHVDSGAFPWAKALHASPHQARQLSAIPDDESYTEDLFSKSGETADWCSASIQTPSSSMLDSQLGLSLNSLAIGNSSRFPKVSPTAGSLPISVAKPITLSMSTVFGRRKDAVSKSWSDMWEEDEEEEHEREMQARQALNGRTWSHESGGTEKKEEDKREGDATPHTIKGDVDDDLVADGFFFHDSEAVKKASPPTPRYSPPSKRFNFDKWAALGERRRGQSFKTHPEKSPVLKSGRQIGFGYKSYEAGVLDHSYHNINNTNKSWGRERVKECPWNKGRDWNWRRDRRSDLGDIEWVGGW</sequence>
<dbReference type="FunFam" id="1.10.510.10:FF:000693">
    <property type="entry name" value="Serine/threonine protein kinase, putative"/>
    <property type="match status" value="1"/>
</dbReference>
<feature type="region of interest" description="Disordered" evidence="6">
    <location>
        <begin position="148"/>
        <end position="203"/>
    </location>
</feature>
<evidence type="ECO:0000256" key="1">
    <source>
        <dbReference type="ARBA" id="ARBA00022527"/>
    </source>
</evidence>
<keyword evidence="2" id="KW-0808">Transferase</keyword>
<evidence type="ECO:0000259" key="7">
    <source>
        <dbReference type="PROSITE" id="PS50011"/>
    </source>
</evidence>
<evidence type="ECO:0000256" key="3">
    <source>
        <dbReference type="ARBA" id="ARBA00022741"/>
    </source>
</evidence>
<evidence type="ECO:0000256" key="5">
    <source>
        <dbReference type="ARBA" id="ARBA00022840"/>
    </source>
</evidence>
<dbReference type="CDD" id="cd13993">
    <property type="entry name" value="STKc_Pat1_like"/>
    <property type="match status" value="1"/>
</dbReference>
<keyword evidence="4" id="KW-0418">Kinase</keyword>
<dbReference type="PANTHER" id="PTHR24345">
    <property type="entry name" value="SERINE/THREONINE-PROTEIN KINASE PLK"/>
    <property type="match status" value="1"/>
</dbReference>
<keyword evidence="1" id="KW-0723">Serine/threonine-protein kinase</keyword>
<feature type="compositionally biased region" description="Basic and acidic residues" evidence="6">
    <location>
        <begin position="151"/>
        <end position="161"/>
    </location>
</feature>
<evidence type="ECO:0000256" key="2">
    <source>
        <dbReference type="ARBA" id="ARBA00022679"/>
    </source>
</evidence>
<feature type="region of interest" description="Disordered" evidence="6">
    <location>
        <begin position="1072"/>
        <end position="1125"/>
    </location>
</feature>
<dbReference type="PROSITE" id="PS50011">
    <property type="entry name" value="PROTEIN_KINASE_DOM"/>
    <property type="match status" value="1"/>
</dbReference>
<gene>
    <name evidence="8" type="ORF">PCL_01657</name>
</gene>
<comment type="caution">
    <text evidence="8">The sequence shown here is derived from an EMBL/GenBank/DDBJ whole genome shotgun (WGS) entry which is preliminary data.</text>
</comment>
<evidence type="ECO:0000313" key="8">
    <source>
        <dbReference type="EMBL" id="PWI68568.1"/>
    </source>
</evidence>
<dbReference type="Pfam" id="PF00069">
    <property type="entry name" value="Pkinase"/>
    <property type="match status" value="1"/>
</dbReference>
<reference evidence="8 9" key="1">
    <citation type="journal article" date="2016" name="Front. Microbiol.">
        <title>Genome and transcriptome sequences reveal the specific parasitism of the nematophagous Purpureocillium lilacinum 36-1.</title>
        <authorList>
            <person name="Xie J."/>
            <person name="Li S."/>
            <person name="Mo C."/>
            <person name="Xiao X."/>
            <person name="Peng D."/>
            <person name="Wang G."/>
            <person name="Xiao Y."/>
        </authorList>
    </citation>
    <scope>NUCLEOTIDE SEQUENCE [LARGE SCALE GENOMIC DNA]</scope>
    <source>
        <strain evidence="8 9">36-1</strain>
    </source>
</reference>
<dbReference type="PROSITE" id="PS00108">
    <property type="entry name" value="PROTEIN_KINASE_ST"/>
    <property type="match status" value="1"/>
</dbReference>
<protein>
    <recommendedName>
        <fullName evidence="7">Protein kinase domain-containing protein</fullName>
    </recommendedName>
</protein>
<evidence type="ECO:0000256" key="6">
    <source>
        <dbReference type="SAM" id="MobiDB-lite"/>
    </source>
</evidence>
<feature type="compositionally biased region" description="Acidic residues" evidence="6">
    <location>
        <begin position="1073"/>
        <end position="1082"/>
    </location>
</feature>
<dbReference type="GO" id="GO:0004674">
    <property type="term" value="F:protein serine/threonine kinase activity"/>
    <property type="evidence" value="ECO:0007669"/>
    <property type="project" value="UniProtKB-KW"/>
</dbReference>
<dbReference type="InterPro" id="IPR008271">
    <property type="entry name" value="Ser/Thr_kinase_AS"/>
</dbReference>
<organism evidence="8 9">
    <name type="scientific">Purpureocillium lilacinum</name>
    <name type="common">Paecilomyces lilacinus</name>
    <dbReference type="NCBI Taxonomy" id="33203"/>
    <lineage>
        <taxon>Eukaryota</taxon>
        <taxon>Fungi</taxon>
        <taxon>Dikarya</taxon>
        <taxon>Ascomycota</taxon>
        <taxon>Pezizomycotina</taxon>
        <taxon>Sordariomycetes</taxon>
        <taxon>Hypocreomycetidae</taxon>
        <taxon>Hypocreales</taxon>
        <taxon>Ophiocordycipitaceae</taxon>
        <taxon>Purpureocillium</taxon>
    </lineage>
</organism>
<keyword evidence="5" id="KW-0067">ATP-binding</keyword>
<proteinExistence type="predicted"/>
<dbReference type="InterPro" id="IPR011009">
    <property type="entry name" value="Kinase-like_dom_sf"/>
</dbReference>
<name>A0A2U3E235_PURLI</name>
<feature type="compositionally biased region" description="Basic and acidic residues" evidence="6">
    <location>
        <begin position="1102"/>
        <end position="1124"/>
    </location>
</feature>
<evidence type="ECO:0000313" key="9">
    <source>
        <dbReference type="Proteomes" id="UP000245956"/>
    </source>
</evidence>
<dbReference type="SUPFAM" id="SSF56112">
    <property type="entry name" value="Protein kinase-like (PK-like)"/>
    <property type="match status" value="1"/>
</dbReference>
<dbReference type="GO" id="GO:0005634">
    <property type="term" value="C:nucleus"/>
    <property type="evidence" value="ECO:0007669"/>
    <property type="project" value="TreeGrafter"/>
</dbReference>
<dbReference type="Proteomes" id="UP000245956">
    <property type="component" value="Unassembled WGS sequence"/>
</dbReference>
<dbReference type="SMART" id="SM00220">
    <property type="entry name" value="S_TKc"/>
    <property type="match status" value="1"/>
</dbReference>
<dbReference type="AlphaFoldDB" id="A0A2U3E235"/>
<dbReference type="GO" id="GO:0005524">
    <property type="term" value="F:ATP binding"/>
    <property type="evidence" value="ECO:0007669"/>
    <property type="project" value="UniProtKB-KW"/>
</dbReference>
<dbReference type="EMBL" id="LCWV01000014">
    <property type="protein sequence ID" value="PWI68568.1"/>
    <property type="molecule type" value="Genomic_DNA"/>
</dbReference>